<feature type="domain" description="LysM" evidence="5">
    <location>
        <begin position="215"/>
        <end position="260"/>
    </location>
</feature>
<dbReference type="InterPro" id="IPR018392">
    <property type="entry name" value="LysM"/>
</dbReference>
<dbReference type="EMBL" id="MU838998">
    <property type="protein sequence ID" value="KAK1771447.1"/>
    <property type="molecule type" value="Genomic_DNA"/>
</dbReference>
<keyword evidence="4" id="KW-0732">Signal</keyword>
<dbReference type="SUPFAM" id="SSF54106">
    <property type="entry name" value="LysM domain"/>
    <property type="match status" value="1"/>
</dbReference>
<dbReference type="Gene3D" id="3.10.350.10">
    <property type="entry name" value="LysM domain"/>
    <property type="match status" value="2"/>
</dbReference>
<dbReference type="RefSeq" id="XP_060287660.1">
    <property type="nucleotide sequence ID" value="XM_060431657.1"/>
</dbReference>
<dbReference type="Pfam" id="PF01476">
    <property type="entry name" value="LysM"/>
    <property type="match status" value="2"/>
</dbReference>
<dbReference type="SMART" id="SM00257">
    <property type="entry name" value="LysM"/>
    <property type="match status" value="2"/>
</dbReference>
<evidence type="ECO:0000256" key="2">
    <source>
        <dbReference type="ARBA" id="ARBA00023026"/>
    </source>
</evidence>
<evidence type="ECO:0000313" key="7">
    <source>
        <dbReference type="Proteomes" id="UP001244011"/>
    </source>
</evidence>
<dbReference type="GeneID" id="85314844"/>
<evidence type="ECO:0000259" key="5">
    <source>
        <dbReference type="PROSITE" id="PS51782"/>
    </source>
</evidence>
<feature type="chain" id="PRO_5042548650" description="LysM domain-containing protein" evidence="4">
    <location>
        <begin position="22"/>
        <end position="488"/>
    </location>
</feature>
<dbReference type="AlphaFoldDB" id="A0AAJ0FKU6"/>
<evidence type="ECO:0000256" key="3">
    <source>
        <dbReference type="ARBA" id="ARBA00044955"/>
    </source>
</evidence>
<feature type="domain" description="LysM" evidence="5">
    <location>
        <begin position="265"/>
        <end position="312"/>
    </location>
</feature>
<accession>A0AAJ0FKU6</accession>
<keyword evidence="7" id="KW-1185">Reference proteome</keyword>
<dbReference type="PANTHER" id="PTHR34997">
    <property type="entry name" value="AM15"/>
    <property type="match status" value="1"/>
</dbReference>
<reference evidence="6" key="1">
    <citation type="submission" date="2023-06" db="EMBL/GenBank/DDBJ databases">
        <title>Genome-scale phylogeny and comparative genomics of the fungal order Sordariales.</title>
        <authorList>
            <consortium name="Lawrence Berkeley National Laboratory"/>
            <person name="Hensen N."/>
            <person name="Bonometti L."/>
            <person name="Westerberg I."/>
            <person name="Brannstrom I.O."/>
            <person name="Guillou S."/>
            <person name="Cros-Aarteil S."/>
            <person name="Calhoun S."/>
            <person name="Haridas S."/>
            <person name="Kuo A."/>
            <person name="Mondo S."/>
            <person name="Pangilinan J."/>
            <person name="Riley R."/>
            <person name="Labutti K."/>
            <person name="Andreopoulos B."/>
            <person name="Lipzen A."/>
            <person name="Chen C."/>
            <person name="Yanf M."/>
            <person name="Daum C."/>
            <person name="Ng V."/>
            <person name="Clum A."/>
            <person name="Steindorff A."/>
            <person name="Ohm R."/>
            <person name="Martin F."/>
            <person name="Silar P."/>
            <person name="Natvig D."/>
            <person name="Lalanne C."/>
            <person name="Gautier V."/>
            <person name="Ament-Velasquez S.L."/>
            <person name="Kruys A."/>
            <person name="Hutchinson M.I."/>
            <person name="Powell A.J."/>
            <person name="Barry K."/>
            <person name="Miller A.N."/>
            <person name="Grigoriev I.V."/>
            <person name="Debuchy R."/>
            <person name="Gladieux P."/>
            <person name="Thoren M.H."/>
            <person name="Johannesson H."/>
        </authorList>
    </citation>
    <scope>NUCLEOTIDE SEQUENCE</scope>
    <source>
        <strain evidence="6">8032-3</strain>
    </source>
</reference>
<evidence type="ECO:0000313" key="6">
    <source>
        <dbReference type="EMBL" id="KAK1771447.1"/>
    </source>
</evidence>
<dbReference type="PANTHER" id="PTHR34997:SF1">
    <property type="entry name" value="PEPTIDOGLYCAN-BINDING LYSIN DOMAIN"/>
    <property type="match status" value="1"/>
</dbReference>
<comment type="similarity">
    <text evidence="3">Belongs to the secreted LysM effector family.</text>
</comment>
<evidence type="ECO:0000256" key="1">
    <source>
        <dbReference type="ARBA" id="ARBA00022669"/>
    </source>
</evidence>
<dbReference type="CDD" id="cd00118">
    <property type="entry name" value="LysM"/>
    <property type="match status" value="2"/>
</dbReference>
<name>A0AAJ0FKU6_9PEZI</name>
<dbReference type="GO" id="GO:0008061">
    <property type="term" value="F:chitin binding"/>
    <property type="evidence" value="ECO:0007669"/>
    <property type="project" value="UniProtKB-KW"/>
</dbReference>
<dbReference type="Proteomes" id="UP001244011">
    <property type="component" value="Unassembled WGS sequence"/>
</dbReference>
<keyword evidence="2" id="KW-0843">Virulence</keyword>
<organism evidence="6 7">
    <name type="scientific">Phialemonium atrogriseum</name>
    <dbReference type="NCBI Taxonomy" id="1093897"/>
    <lineage>
        <taxon>Eukaryota</taxon>
        <taxon>Fungi</taxon>
        <taxon>Dikarya</taxon>
        <taxon>Ascomycota</taxon>
        <taxon>Pezizomycotina</taxon>
        <taxon>Sordariomycetes</taxon>
        <taxon>Sordariomycetidae</taxon>
        <taxon>Cephalothecales</taxon>
        <taxon>Cephalothecaceae</taxon>
        <taxon>Phialemonium</taxon>
    </lineage>
</organism>
<evidence type="ECO:0000256" key="4">
    <source>
        <dbReference type="SAM" id="SignalP"/>
    </source>
</evidence>
<protein>
    <recommendedName>
        <fullName evidence="5">LysM domain-containing protein</fullName>
    </recommendedName>
</protein>
<gene>
    <name evidence="6" type="ORF">QBC33DRAFT_591737</name>
</gene>
<keyword evidence="1" id="KW-0147">Chitin-binding</keyword>
<dbReference type="InterPro" id="IPR052210">
    <property type="entry name" value="LysM1-like"/>
</dbReference>
<comment type="caution">
    <text evidence="6">The sequence shown here is derived from an EMBL/GenBank/DDBJ whole genome shotgun (WGS) entry which is preliminary data.</text>
</comment>
<dbReference type="PROSITE" id="PS51782">
    <property type="entry name" value="LYSM"/>
    <property type="match status" value="2"/>
</dbReference>
<sequence>MAPSSMLLLIVAATGLQFVFAQQLSDSLHFIDFSAFAGLSKTCIQALNKTVQCSSYLDQAAQNVVETGNLLAEDVLTELCVDSCRSSLTSLKSTAETACTADGDVMVNRDIAYPDQYCDTDIAQWRNDTANDNSTGAYDCEDCMLGVMKLQLEAPIAYNRYLEDSFTSATSSCSATGYAYATPGQYALNSTATTATGMAAGTATAPTSTSTCVGDSVTVKAGDSCGSIAAAHSVSTYGLIALNNLDIYCNDITTRDTLCLPEKCLTYMLGYGDSCNDLAAAYNVSTMELTSWNSNLERCINMNRWVNWSICVGVPGGKTTAQPTAPTTAAIPSNAAPKSNRQCGLWHNITSGDNCAHVDEECTKLQLGVSYCVQPVGDIAAYPGYTAAAPSTSFTRPATSSSRARAALPTTTATSTLNEPLVTSTNGAGTSDTEKKHFQRAHCDLDDCLSHVLGYVLRGSPDAYAARGDQILHQMAQGSGRRWVLVYR</sequence>
<proteinExistence type="inferred from homology"/>
<feature type="signal peptide" evidence="4">
    <location>
        <begin position="1"/>
        <end position="21"/>
    </location>
</feature>
<dbReference type="InterPro" id="IPR036779">
    <property type="entry name" value="LysM_dom_sf"/>
</dbReference>